<evidence type="ECO:0000256" key="1">
    <source>
        <dbReference type="ARBA" id="ARBA00021390"/>
    </source>
</evidence>
<dbReference type="EMBL" id="CP035282">
    <property type="protein sequence ID" value="QAT62832.1"/>
    <property type="molecule type" value="Genomic_DNA"/>
</dbReference>
<keyword evidence="4" id="KW-0804">Transcription</keyword>
<dbReference type="RefSeq" id="WP_071140702.1">
    <property type="nucleotide sequence ID" value="NZ_CP035282.1"/>
</dbReference>
<dbReference type="OrthoDB" id="9797223at2"/>
<dbReference type="InterPro" id="IPR037171">
    <property type="entry name" value="NagB/RpiA_transferase-like"/>
</dbReference>
<dbReference type="SMART" id="SM01134">
    <property type="entry name" value="DeoRC"/>
    <property type="match status" value="1"/>
</dbReference>
<dbReference type="Pfam" id="PF00455">
    <property type="entry name" value="DeoRC"/>
    <property type="match status" value="1"/>
</dbReference>
<dbReference type="InterPro" id="IPR036390">
    <property type="entry name" value="WH_DNA-bd_sf"/>
</dbReference>
<dbReference type="InterPro" id="IPR036388">
    <property type="entry name" value="WH-like_DNA-bd_sf"/>
</dbReference>
<dbReference type="Proteomes" id="UP000287969">
    <property type="component" value="Chromosome"/>
</dbReference>
<keyword evidence="8" id="KW-1185">Reference proteome</keyword>
<evidence type="ECO:0000259" key="6">
    <source>
        <dbReference type="PROSITE" id="PS51000"/>
    </source>
</evidence>
<dbReference type="PANTHER" id="PTHR30363:SF4">
    <property type="entry name" value="GLYCEROL-3-PHOSPHATE REGULON REPRESSOR"/>
    <property type="match status" value="1"/>
</dbReference>
<evidence type="ECO:0000256" key="2">
    <source>
        <dbReference type="ARBA" id="ARBA00022491"/>
    </source>
</evidence>
<keyword evidence="2" id="KW-0678">Repressor</keyword>
<accession>A0A410QFH7</accession>
<dbReference type="Pfam" id="PF08220">
    <property type="entry name" value="HTH_DeoR"/>
    <property type="match status" value="1"/>
</dbReference>
<evidence type="ECO:0000313" key="8">
    <source>
        <dbReference type="Proteomes" id="UP000287969"/>
    </source>
</evidence>
<sequence>MLLQERLYHIMNIIHSKSFVTIKELMDELDVSKSTINRDLIELEKRGMVKRERGGATAVEISKTLSTFNEMPVVDKENLSADAKRIICEKAVENVKDGDCIYIDGGSTPAYLIQGLLRKRVKIVTASTYLLRKIPSSFQEEVYLLGGEFHFGYDMSVGTMACDMLHSFNFDHGFFSTNGINLDTGEVYVFDVKVGAVKLEAMKRCNRNYLLVDDSKFNVKALCTWTELSAFTNVYVNMFSKERKLPDNFIICS</sequence>
<dbReference type="Gene3D" id="1.10.10.10">
    <property type="entry name" value="Winged helix-like DNA-binding domain superfamily/Winged helix DNA-binding domain"/>
    <property type="match status" value="1"/>
</dbReference>
<evidence type="ECO:0000256" key="4">
    <source>
        <dbReference type="ARBA" id="ARBA00023163"/>
    </source>
</evidence>
<dbReference type="PRINTS" id="PR00037">
    <property type="entry name" value="HTHLACR"/>
</dbReference>
<keyword evidence="3" id="KW-0805">Transcription regulation</keyword>
<reference evidence="8" key="1">
    <citation type="submission" date="2019-01" db="EMBL/GenBank/DDBJ databases">
        <title>Draft genomes of a novel of Sporanaerobacter strains.</title>
        <authorList>
            <person name="Ma S."/>
        </authorList>
    </citation>
    <scope>NUCLEOTIDE SEQUENCE [LARGE SCALE GENOMIC DNA]</scope>
    <source>
        <strain evidence="8">NJN-17</strain>
    </source>
</reference>
<dbReference type="GO" id="GO:0003700">
    <property type="term" value="F:DNA-binding transcription factor activity"/>
    <property type="evidence" value="ECO:0007669"/>
    <property type="project" value="InterPro"/>
</dbReference>
<organism evidence="7 8">
    <name type="scientific">Acidilutibacter cellobiosedens</name>
    <dbReference type="NCBI Taxonomy" id="2507161"/>
    <lineage>
        <taxon>Bacteria</taxon>
        <taxon>Bacillati</taxon>
        <taxon>Bacillota</taxon>
        <taxon>Tissierellia</taxon>
        <taxon>Tissierellales</taxon>
        <taxon>Acidilutibacteraceae</taxon>
        <taxon>Acidilutibacter</taxon>
    </lineage>
</organism>
<name>A0A410QFH7_9FIRM</name>
<dbReference type="AlphaFoldDB" id="A0A410QFH7"/>
<feature type="domain" description="HTH deoR-type" evidence="6">
    <location>
        <begin position="3"/>
        <end position="58"/>
    </location>
</feature>
<evidence type="ECO:0000313" key="7">
    <source>
        <dbReference type="EMBL" id="QAT62832.1"/>
    </source>
</evidence>
<dbReference type="PANTHER" id="PTHR30363">
    <property type="entry name" value="HTH-TYPE TRANSCRIPTIONAL REGULATOR SRLR-RELATED"/>
    <property type="match status" value="1"/>
</dbReference>
<dbReference type="InterPro" id="IPR001034">
    <property type="entry name" value="DeoR_HTH"/>
</dbReference>
<protein>
    <recommendedName>
        <fullName evidence="1">Lactose phosphotransferase system repressor</fullName>
    </recommendedName>
</protein>
<dbReference type="PROSITE" id="PS51000">
    <property type="entry name" value="HTH_DEOR_2"/>
    <property type="match status" value="1"/>
</dbReference>
<dbReference type="InterPro" id="IPR014036">
    <property type="entry name" value="DeoR-like_C"/>
</dbReference>
<comment type="function">
    <text evidence="5">Repressor of the lactose catabolism operon. Galactose-6-phosphate is the inducer.</text>
</comment>
<evidence type="ECO:0000256" key="5">
    <source>
        <dbReference type="ARBA" id="ARBA00024937"/>
    </source>
</evidence>
<gene>
    <name evidence="7" type="ORF">EQM13_15270</name>
</gene>
<proteinExistence type="predicted"/>
<dbReference type="KEGG" id="spoa:EQM13_15270"/>
<dbReference type="InterPro" id="IPR050313">
    <property type="entry name" value="Carb_Metab_HTH_regulators"/>
</dbReference>
<evidence type="ECO:0000256" key="3">
    <source>
        <dbReference type="ARBA" id="ARBA00023015"/>
    </source>
</evidence>
<dbReference type="SUPFAM" id="SSF100950">
    <property type="entry name" value="NagB/RpiA/CoA transferase-like"/>
    <property type="match status" value="1"/>
</dbReference>
<dbReference type="Gene3D" id="3.40.50.1360">
    <property type="match status" value="1"/>
</dbReference>
<dbReference type="SUPFAM" id="SSF46785">
    <property type="entry name" value="Winged helix' DNA-binding domain"/>
    <property type="match status" value="1"/>
</dbReference>
<dbReference type="SMART" id="SM00420">
    <property type="entry name" value="HTH_DEOR"/>
    <property type="match status" value="1"/>
</dbReference>